<evidence type="ECO:0008006" key="2">
    <source>
        <dbReference type="Google" id="ProtNLM"/>
    </source>
</evidence>
<evidence type="ECO:0000313" key="1">
    <source>
        <dbReference type="EMBL" id="KKM07013.1"/>
    </source>
</evidence>
<organism evidence="1">
    <name type="scientific">marine sediment metagenome</name>
    <dbReference type="NCBI Taxonomy" id="412755"/>
    <lineage>
        <taxon>unclassified sequences</taxon>
        <taxon>metagenomes</taxon>
        <taxon>ecological metagenomes</taxon>
    </lineage>
</organism>
<dbReference type="EMBL" id="LAZR01015864">
    <property type="protein sequence ID" value="KKM07013.1"/>
    <property type="molecule type" value="Genomic_DNA"/>
</dbReference>
<accession>A0A0F9K753</accession>
<gene>
    <name evidence="1" type="ORF">LCGC14_1738160</name>
</gene>
<sequence length="169" mass="19342">PSEQFSVSMSLKGWIETTIKECPQHKFLFLTKQPQNLAKWSPFPDNCWVGVSATNNHQAAAAYAWLDRIEAKVKYVSLEPLLSWESDNAANSVMAWQPNIVDWLILGAQTKPTVMPKVEWVREIVEAADKTGIPVFLKDSLQALWKDDPFYPEWAMGKDDFCLRQEMPK</sequence>
<comment type="caution">
    <text evidence="1">The sequence shown here is derived from an EMBL/GenBank/DDBJ whole genome shotgun (WGS) entry which is preliminary data.</text>
</comment>
<proteinExistence type="predicted"/>
<dbReference type="InterPro" id="IPR011101">
    <property type="entry name" value="DUF5131"/>
</dbReference>
<reference evidence="1" key="1">
    <citation type="journal article" date="2015" name="Nature">
        <title>Complex archaea that bridge the gap between prokaryotes and eukaryotes.</title>
        <authorList>
            <person name="Spang A."/>
            <person name="Saw J.H."/>
            <person name="Jorgensen S.L."/>
            <person name="Zaremba-Niedzwiedzka K."/>
            <person name="Martijn J."/>
            <person name="Lind A.E."/>
            <person name="van Eijk R."/>
            <person name="Schleper C."/>
            <person name="Guy L."/>
            <person name="Ettema T.J."/>
        </authorList>
    </citation>
    <scope>NUCLEOTIDE SEQUENCE</scope>
</reference>
<dbReference type="Pfam" id="PF07505">
    <property type="entry name" value="DUF5131"/>
    <property type="match status" value="1"/>
</dbReference>
<dbReference type="AlphaFoldDB" id="A0A0F9K753"/>
<name>A0A0F9K753_9ZZZZ</name>
<protein>
    <recommendedName>
        <fullName evidence="2">DUF5131 family protein</fullName>
    </recommendedName>
</protein>
<feature type="non-terminal residue" evidence="1">
    <location>
        <position position="1"/>
    </location>
</feature>